<dbReference type="InterPro" id="IPR051083">
    <property type="entry name" value="GrpII_Intron_Splice-Mob/Def"/>
</dbReference>
<dbReference type="InterPro" id="IPR000477">
    <property type="entry name" value="RT_dom"/>
</dbReference>
<dbReference type="PANTHER" id="PTHR34047">
    <property type="entry name" value="NUCLEAR INTRON MATURASE 1, MITOCHONDRIAL-RELATED"/>
    <property type="match status" value="1"/>
</dbReference>
<dbReference type="PROSITE" id="PS50878">
    <property type="entry name" value="RT_POL"/>
    <property type="match status" value="1"/>
</dbReference>
<protein>
    <submittedName>
        <fullName evidence="2">Group II intron reverse transcriptase/maturase</fullName>
        <ecNumber evidence="2">2.7.7.49</ecNumber>
    </submittedName>
</protein>
<keyword evidence="2" id="KW-0808">Transferase</keyword>
<dbReference type="InterPro" id="IPR043502">
    <property type="entry name" value="DNA/RNA_pol_sf"/>
</dbReference>
<keyword evidence="3" id="KW-1185">Reference proteome</keyword>
<feature type="domain" description="Reverse transcriptase" evidence="1">
    <location>
        <begin position="81"/>
        <end position="291"/>
    </location>
</feature>
<sequence>MNAQKANNTKEKVRQLQRKLYRSAKQNNKRKFHALFDKVYRMDVLQEAWKRVRASKGAGGIDLVTLTDVEIYGVERFLEEIAQLLKDGDYRPSPAKRVNIPKDNGKERPLGLPTIKDKIVQMATKIVIEPIFEADFHECSYGFRPKRSQHMALEVVRKACNNKGYWVVDADIKGYFDNIKHEKLMKLVQERINDRRILKLICLWLKAGVMVGGRYETSEEGSPQGGVISPLLSNIYLNYMDKVWERHGKHLGKLVRFADDSVIICKNKKDANHALKLVREIMRRLELELNE</sequence>
<dbReference type="InterPro" id="IPR030931">
    <property type="entry name" value="Group_II_RT_mat"/>
</dbReference>
<dbReference type="RefSeq" id="WP_213238720.1">
    <property type="nucleotide sequence ID" value="NZ_JAHBCL010000088.1"/>
</dbReference>
<dbReference type="Pfam" id="PF00078">
    <property type="entry name" value="RVT_1"/>
    <property type="match status" value="1"/>
</dbReference>
<accession>A0ABS5PUM2</accession>
<keyword evidence="2" id="KW-0695">RNA-directed DNA polymerase</keyword>
<comment type="caution">
    <text evidence="2">The sequence shown here is derived from an EMBL/GenBank/DDBJ whole genome shotgun (WGS) entry which is preliminary data.</text>
</comment>
<feature type="non-terminal residue" evidence="2">
    <location>
        <position position="291"/>
    </location>
</feature>
<evidence type="ECO:0000259" key="1">
    <source>
        <dbReference type="PROSITE" id="PS50878"/>
    </source>
</evidence>
<dbReference type="NCBIfam" id="TIGR04416">
    <property type="entry name" value="group_II_RT_mat"/>
    <property type="match status" value="1"/>
</dbReference>
<gene>
    <name evidence="2" type="primary">ltrA</name>
    <name evidence="2" type="ORF">KHM83_19540</name>
</gene>
<proteinExistence type="predicted"/>
<dbReference type="Proteomes" id="UP000746471">
    <property type="component" value="Unassembled WGS sequence"/>
</dbReference>
<keyword evidence="2" id="KW-0548">Nucleotidyltransferase</keyword>
<dbReference type="CDD" id="cd01651">
    <property type="entry name" value="RT_G2_intron"/>
    <property type="match status" value="1"/>
</dbReference>
<reference evidence="2 3" key="1">
    <citation type="submission" date="2021-05" db="EMBL/GenBank/DDBJ databases">
        <title>Fusibacter ferrireducens sp. nov., an anaerobic, sulfur- and Fe-reducing bacterium isolated from the mangrove sediment.</title>
        <authorList>
            <person name="Qiu D."/>
        </authorList>
    </citation>
    <scope>NUCLEOTIDE SEQUENCE [LARGE SCALE GENOMIC DNA]</scope>
    <source>
        <strain evidence="2 3">DSM 12116</strain>
    </source>
</reference>
<name>A0ABS5PUM2_9FIRM</name>
<evidence type="ECO:0000313" key="2">
    <source>
        <dbReference type="EMBL" id="MBS7528865.1"/>
    </source>
</evidence>
<evidence type="ECO:0000313" key="3">
    <source>
        <dbReference type="Proteomes" id="UP000746471"/>
    </source>
</evidence>
<dbReference type="GO" id="GO:0003964">
    <property type="term" value="F:RNA-directed DNA polymerase activity"/>
    <property type="evidence" value="ECO:0007669"/>
    <property type="project" value="UniProtKB-KW"/>
</dbReference>
<organism evidence="2 3">
    <name type="scientific">Fusibacter paucivorans</name>
    <dbReference type="NCBI Taxonomy" id="76009"/>
    <lineage>
        <taxon>Bacteria</taxon>
        <taxon>Bacillati</taxon>
        <taxon>Bacillota</taxon>
        <taxon>Clostridia</taxon>
        <taxon>Eubacteriales</taxon>
        <taxon>Eubacteriales Family XII. Incertae Sedis</taxon>
        <taxon>Fusibacter</taxon>
    </lineage>
</organism>
<dbReference type="PANTHER" id="PTHR34047:SF8">
    <property type="entry name" value="PROTEIN YKFC"/>
    <property type="match status" value="1"/>
</dbReference>
<dbReference type="EC" id="2.7.7.49" evidence="2"/>
<dbReference type="EMBL" id="JAHBCL010000088">
    <property type="protein sequence ID" value="MBS7528865.1"/>
    <property type="molecule type" value="Genomic_DNA"/>
</dbReference>
<dbReference type="SUPFAM" id="SSF56672">
    <property type="entry name" value="DNA/RNA polymerases"/>
    <property type="match status" value="1"/>
</dbReference>